<dbReference type="EMBL" id="QRGA01000001">
    <property type="protein sequence ID" value="RDV00956.1"/>
    <property type="molecule type" value="Genomic_DNA"/>
</dbReference>
<name>A0A3D8K7S5_9BURK</name>
<protein>
    <submittedName>
        <fullName evidence="2">Uncharacterized protein</fullName>
    </submittedName>
</protein>
<sequence length="277" mass="30345">MDVRDLAPALVAFADLLTAANKEVNGVGTELRVEVSTKFKAGSFGIDLSVSQQLLSQIKEIFSGNGATAISNAYTIVTLVGFTGGGLIGILRILKGRRPVRVEEKGDVAAVWITESECVEVSDRIMRLYRSIAVRRSLEKVMSPLEREGITDFGIVMNDRAVLDIHKDEVASFGAELLHSAAEIVSDSTSRRMLLIESLTFKDGNKWRVNDGALTYHASIEDKEFLDEIDSGKRFGKGDVLIVDLRQIQTVLGAKLATESLIVKVLEHRQSLQQSVL</sequence>
<keyword evidence="1" id="KW-0812">Transmembrane</keyword>
<keyword evidence="1" id="KW-1133">Transmembrane helix</keyword>
<evidence type="ECO:0000313" key="3">
    <source>
        <dbReference type="Proteomes" id="UP000256838"/>
    </source>
</evidence>
<keyword evidence="1" id="KW-0472">Membrane</keyword>
<accession>A0A3D8K7S5</accession>
<reference evidence="2 3" key="1">
    <citation type="submission" date="2018-08" db="EMBL/GenBank/DDBJ databases">
        <title>Paraburkholderia sp. DHOM06 isolated from forest soil.</title>
        <authorList>
            <person name="Gao Z.-H."/>
            <person name="Qiu L.-H."/>
        </authorList>
    </citation>
    <scope>NUCLEOTIDE SEQUENCE [LARGE SCALE GENOMIC DNA]</scope>
    <source>
        <strain evidence="2 3">DHOM06</strain>
    </source>
</reference>
<dbReference type="AlphaFoldDB" id="A0A3D8K7S5"/>
<dbReference type="OrthoDB" id="6400380at2"/>
<gene>
    <name evidence="2" type="ORF">DWV00_01880</name>
</gene>
<organism evidence="2 3">
    <name type="scientific">Trinickia dinghuensis</name>
    <dbReference type="NCBI Taxonomy" id="2291023"/>
    <lineage>
        <taxon>Bacteria</taxon>
        <taxon>Pseudomonadati</taxon>
        <taxon>Pseudomonadota</taxon>
        <taxon>Betaproteobacteria</taxon>
        <taxon>Burkholderiales</taxon>
        <taxon>Burkholderiaceae</taxon>
        <taxon>Trinickia</taxon>
    </lineage>
</organism>
<keyword evidence="3" id="KW-1185">Reference proteome</keyword>
<feature type="transmembrane region" description="Helical" evidence="1">
    <location>
        <begin position="73"/>
        <end position="94"/>
    </location>
</feature>
<dbReference type="Proteomes" id="UP000256838">
    <property type="component" value="Unassembled WGS sequence"/>
</dbReference>
<proteinExistence type="predicted"/>
<evidence type="ECO:0000256" key="1">
    <source>
        <dbReference type="SAM" id="Phobius"/>
    </source>
</evidence>
<evidence type="ECO:0000313" key="2">
    <source>
        <dbReference type="EMBL" id="RDV00956.1"/>
    </source>
</evidence>
<comment type="caution">
    <text evidence="2">The sequence shown here is derived from an EMBL/GenBank/DDBJ whole genome shotgun (WGS) entry which is preliminary data.</text>
</comment>